<reference evidence="2 3" key="1">
    <citation type="submission" date="2023-03" db="EMBL/GenBank/DDBJ databases">
        <title>YIM 133296 draft genome.</title>
        <authorList>
            <person name="Xiong L."/>
        </authorList>
    </citation>
    <scope>NUCLEOTIDE SEQUENCE [LARGE SCALE GENOMIC DNA]</scope>
    <source>
        <strain evidence="2 3">YIM 133296</strain>
    </source>
</reference>
<keyword evidence="1" id="KW-1133">Transmembrane helix</keyword>
<keyword evidence="1" id="KW-0812">Transmembrane</keyword>
<sequence>MPDDVPPGSEPRPQLRRVRRTPNFARIMITGGVIGVLLGLWVGSRGEGGTYSGATAMGFLAVVFGGLGVLLAGVIAILLDRRTLR</sequence>
<proteinExistence type="predicted"/>
<name>A0ABT6C9Q4_9MICO</name>
<evidence type="ECO:0000313" key="2">
    <source>
        <dbReference type="EMBL" id="MDF8265638.1"/>
    </source>
</evidence>
<keyword evidence="3" id="KW-1185">Reference proteome</keyword>
<evidence type="ECO:0000256" key="1">
    <source>
        <dbReference type="SAM" id="Phobius"/>
    </source>
</evidence>
<organism evidence="2 3">
    <name type="scientific">Luteipulveratus flavus</name>
    <dbReference type="NCBI Taxonomy" id="3031728"/>
    <lineage>
        <taxon>Bacteria</taxon>
        <taxon>Bacillati</taxon>
        <taxon>Actinomycetota</taxon>
        <taxon>Actinomycetes</taxon>
        <taxon>Micrococcales</taxon>
        <taxon>Dermacoccaceae</taxon>
        <taxon>Luteipulveratus</taxon>
    </lineage>
</organism>
<protein>
    <recommendedName>
        <fullName evidence="4">Integral membrane protein</fullName>
    </recommendedName>
</protein>
<feature type="transmembrane region" description="Helical" evidence="1">
    <location>
        <begin position="56"/>
        <end position="79"/>
    </location>
</feature>
<dbReference type="EMBL" id="JAROAV010000037">
    <property type="protein sequence ID" value="MDF8265638.1"/>
    <property type="molecule type" value="Genomic_DNA"/>
</dbReference>
<dbReference type="RefSeq" id="WP_277192950.1">
    <property type="nucleotide sequence ID" value="NZ_JAROAV010000037.1"/>
</dbReference>
<accession>A0ABT6C9Q4</accession>
<dbReference type="Proteomes" id="UP001528912">
    <property type="component" value="Unassembled WGS sequence"/>
</dbReference>
<feature type="transmembrane region" description="Helical" evidence="1">
    <location>
        <begin position="24"/>
        <end position="44"/>
    </location>
</feature>
<gene>
    <name evidence="2" type="ORF">P4R38_15440</name>
</gene>
<evidence type="ECO:0008006" key="4">
    <source>
        <dbReference type="Google" id="ProtNLM"/>
    </source>
</evidence>
<comment type="caution">
    <text evidence="2">The sequence shown here is derived from an EMBL/GenBank/DDBJ whole genome shotgun (WGS) entry which is preliminary data.</text>
</comment>
<evidence type="ECO:0000313" key="3">
    <source>
        <dbReference type="Proteomes" id="UP001528912"/>
    </source>
</evidence>
<keyword evidence="1" id="KW-0472">Membrane</keyword>